<evidence type="ECO:0000256" key="2">
    <source>
        <dbReference type="SAM" id="MobiDB-lite"/>
    </source>
</evidence>
<feature type="region of interest" description="Disordered" evidence="2">
    <location>
        <begin position="1"/>
        <end position="32"/>
    </location>
</feature>
<evidence type="ECO:0000256" key="1">
    <source>
        <dbReference type="PROSITE-ProRule" id="PRU00175"/>
    </source>
</evidence>
<dbReference type="SMART" id="SM00184">
    <property type="entry name" value="RING"/>
    <property type="match status" value="1"/>
</dbReference>
<dbReference type="InterPro" id="IPR001841">
    <property type="entry name" value="Znf_RING"/>
</dbReference>
<dbReference type="Gene3D" id="3.30.40.10">
    <property type="entry name" value="Zinc/RING finger domain, C3HC4 (zinc finger)"/>
    <property type="match status" value="1"/>
</dbReference>
<dbReference type="Proteomes" id="UP000007800">
    <property type="component" value="Unassembled WGS sequence"/>
</dbReference>
<feature type="compositionally biased region" description="Basic and acidic residues" evidence="2">
    <location>
        <begin position="142"/>
        <end position="152"/>
    </location>
</feature>
<dbReference type="PROSITE" id="PS50089">
    <property type="entry name" value="ZF_RING_2"/>
    <property type="match status" value="1"/>
</dbReference>
<dbReference type="InterPro" id="IPR051826">
    <property type="entry name" value="E3_ubiquitin-ligase_domain"/>
</dbReference>
<dbReference type="OrthoDB" id="1302410at2759"/>
<dbReference type="AlphaFoldDB" id="C5L036"/>
<name>C5L036_PERM5</name>
<dbReference type="SUPFAM" id="SSF57850">
    <property type="entry name" value="RING/U-box"/>
    <property type="match status" value="1"/>
</dbReference>
<proteinExistence type="predicted"/>
<dbReference type="PANTHER" id="PTHR22765:SF434">
    <property type="entry name" value="GB|AAD18119.1-RELATED"/>
    <property type="match status" value="1"/>
</dbReference>
<feature type="compositionally biased region" description="Basic residues" evidence="2">
    <location>
        <begin position="302"/>
        <end position="313"/>
    </location>
</feature>
<accession>C5L036</accession>
<keyword evidence="1" id="KW-0479">Metal-binding</keyword>
<dbReference type="InterPro" id="IPR013083">
    <property type="entry name" value="Znf_RING/FYVE/PHD"/>
</dbReference>
<gene>
    <name evidence="4" type="ORF">Pmar_PMAR018538</name>
</gene>
<keyword evidence="1" id="KW-0863">Zinc-finger</keyword>
<reference evidence="4 5" key="1">
    <citation type="submission" date="2008-07" db="EMBL/GenBank/DDBJ databases">
        <authorList>
            <person name="El-Sayed N."/>
            <person name="Caler E."/>
            <person name="Inman J."/>
            <person name="Amedeo P."/>
            <person name="Hass B."/>
            <person name="Wortman J."/>
        </authorList>
    </citation>
    <scope>NUCLEOTIDE SEQUENCE [LARGE SCALE GENOMIC DNA]</scope>
    <source>
        <strain evidence="5">ATCC 50983 / TXsc</strain>
    </source>
</reference>
<dbReference type="GO" id="GO:0006511">
    <property type="term" value="P:ubiquitin-dependent protein catabolic process"/>
    <property type="evidence" value="ECO:0007669"/>
    <property type="project" value="TreeGrafter"/>
</dbReference>
<dbReference type="InParanoid" id="C5L036"/>
<feature type="compositionally biased region" description="Low complexity" evidence="2">
    <location>
        <begin position="1"/>
        <end position="21"/>
    </location>
</feature>
<feature type="domain" description="RING-type" evidence="3">
    <location>
        <begin position="239"/>
        <end position="280"/>
    </location>
</feature>
<dbReference type="GO" id="GO:0061630">
    <property type="term" value="F:ubiquitin protein ligase activity"/>
    <property type="evidence" value="ECO:0007669"/>
    <property type="project" value="TreeGrafter"/>
</dbReference>
<dbReference type="Pfam" id="PF13639">
    <property type="entry name" value="zf-RING_2"/>
    <property type="match status" value="1"/>
</dbReference>
<dbReference type="GeneID" id="9052833"/>
<feature type="region of interest" description="Disordered" evidence="2">
    <location>
        <begin position="290"/>
        <end position="313"/>
    </location>
</feature>
<feature type="region of interest" description="Disordered" evidence="2">
    <location>
        <begin position="103"/>
        <end position="166"/>
    </location>
</feature>
<dbReference type="EMBL" id="GG677981">
    <property type="protein sequence ID" value="EER09894.1"/>
    <property type="molecule type" value="Genomic_DNA"/>
</dbReference>
<sequence length="313" mass="33210">MFAASPMAISSASDDSSSTSSTQRMEAADRRSYLQELPREVLRVQADELNVPQDATVAQMVTAILQAQDIEHDRVVALRLAAALGETDQEFVRPVSRPAFLSVDSENATAEETRPAASLDRSDSEASFLSAREFPLPSGSSDDSRSTSDRVNDSASESSGGGPHIRNSLRAVVGAVGHTLVQGVMATLSGAASEEGDSMDDSPLAAIIAAQGGPAAGATEGEIAALTIQSTCKEARGNCAVCMDSLKKGEMLRTLPCMHRYHAACIDEWLKSSPTCPVCKTSILMGIYEGTMPSGSGDSDRPRHRRMRWSSRD</sequence>
<dbReference type="GO" id="GO:0008270">
    <property type="term" value="F:zinc ion binding"/>
    <property type="evidence" value="ECO:0007669"/>
    <property type="project" value="UniProtKB-KW"/>
</dbReference>
<protein>
    <submittedName>
        <fullName evidence="4">Ring finger protein, putative</fullName>
    </submittedName>
</protein>
<evidence type="ECO:0000259" key="3">
    <source>
        <dbReference type="PROSITE" id="PS50089"/>
    </source>
</evidence>
<keyword evidence="1" id="KW-0862">Zinc</keyword>
<dbReference type="CDD" id="cd16454">
    <property type="entry name" value="RING-H2_PA-TM-RING"/>
    <property type="match status" value="1"/>
</dbReference>
<dbReference type="RefSeq" id="XP_002778099.1">
    <property type="nucleotide sequence ID" value="XM_002778053.1"/>
</dbReference>
<evidence type="ECO:0000313" key="5">
    <source>
        <dbReference type="Proteomes" id="UP000007800"/>
    </source>
</evidence>
<organism evidence="5">
    <name type="scientific">Perkinsus marinus (strain ATCC 50983 / TXsc)</name>
    <dbReference type="NCBI Taxonomy" id="423536"/>
    <lineage>
        <taxon>Eukaryota</taxon>
        <taxon>Sar</taxon>
        <taxon>Alveolata</taxon>
        <taxon>Perkinsozoa</taxon>
        <taxon>Perkinsea</taxon>
        <taxon>Perkinsida</taxon>
        <taxon>Perkinsidae</taxon>
        <taxon>Perkinsus</taxon>
    </lineage>
</organism>
<evidence type="ECO:0000313" key="4">
    <source>
        <dbReference type="EMBL" id="EER09894.1"/>
    </source>
</evidence>
<dbReference type="PANTHER" id="PTHR22765">
    <property type="entry name" value="RING FINGER AND PROTEASE ASSOCIATED DOMAIN-CONTAINING"/>
    <property type="match status" value="1"/>
</dbReference>
<keyword evidence="5" id="KW-1185">Reference proteome</keyword>